<dbReference type="GeneID" id="68865495"/>
<proteinExistence type="predicted"/>
<keyword evidence="2" id="KW-1185">Reference proteome</keyword>
<evidence type="ECO:0000313" key="2">
    <source>
        <dbReference type="Proteomes" id="UP001319921"/>
    </source>
</evidence>
<organism evidence="1 2">
    <name type="scientific">Saccharolobus caldissimus</name>
    <dbReference type="NCBI Taxonomy" id="1702097"/>
    <lineage>
        <taxon>Archaea</taxon>
        <taxon>Thermoproteota</taxon>
        <taxon>Thermoprotei</taxon>
        <taxon>Sulfolobales</taxon>
        <taxon>Sulfolobaceae</taxon>
        <taxon>Saccharolobus</taxon>
    </lineage>
</organism>
<gene>
    <name evidence="1" type="ORF">SACC_07550</name>
</gene>
<sequence>MGKRIEILIVEDYSGKVKINEQDVKKSLTNLTDDVVITKIHVPQWISNEEESGILGVHVIVREIAET</sequence>
<accession>A0AAQ4CPK7</accession>
<dbReference type="EMBL" id="AP025226">
    <property type="protein sequence ID" value="BDB97738.1"/>
    <property type="molecule type" value="Genomic_DNA"/>
</dbReference>
<protein>
    <submittedName>
        <fullName evidence="1">Uncharacterized protein</fullName>
    </submittedName>
</protein>
<dbReference type="RefSeq" id="WP_229571713.1">
    <property type="nucleotide sequence ID" value="NZ_AP025226.1"/>
</dbReference>
<evidence type="ECO:0000313" key="1">
    <source>
        <dbReference type="EMBL" id="BDB97738.1"/>
    </source>
</evidence>
<dbReference type="Proteomes" id="UP001319921">
    <property type="component" value="Chromosome"/>
</dbReference>
<dbReference type="AlphaFoldDB" id="A0AAQ4CPK7"/>
<dbReference type="KEGG" id="scas:SACC_07550"/>
<name>A0AAQ4CPK7_9CREN</name>
<reference evidence="1 2" key="1">
    <citation type="journal article" date="2022" name="Microbiol. Resour. Announc.">
        <title>Complete Genome Sequence of the Hyperthermophilic and Acidophilic Archaeon Saccharolobus caldissimus Strain HS-3T.</title>
        <authorList>
            <person name="Sakai H.D."/>
            <person name="Kurosawa N."/>
        </authorList>
    </citation>
    <scope>NUCLEOTIDE SEQUENCE [LARGE SCALE GENOMIC DNA]</scope>
    <source>
        <strain evidence="1 2">JCM32116</strain>
    </source>
</reference>